<dbReference type="EMBL" id="QXIR01000032">
    <property type="protein sequence ID" value="RIW29465.1"/>
    <property type="molecule type" value="Genomic_DNA"/>
</dbReference>
<reference evidence="1 2" key="1">
    <citation type="submission" date="2018-09" db="EMBL/GenBank/DDBJ databases">
        <title>Bacillus saliacetes sp. nov., isolated from Thai shrimp paste (Ka-pi).</title>
        <authorList>
            <person name="Daroonpunt R."/>
            <person name="Tanasupawat S."/>
            <person name="Yiamsombut S."/>
        </authorList>
    </citation>
    <scope>NUCLEOTIDE SEQUENCE [LARGE SCALE GENOMIC DNA]</scope>
    <source>
        <strain evidence="1 2">SKP7-4</strain>
    </source>
</reference>
<comment type="caution">
    <text evidence="1">The sequence shown here is derived from an EMBL/GenBank/DDBJ whole genome shotgun (WGS) entry which is preliminary data.</text>
</comment>
<evidence type="ECO:0000313" key="2">
    <source>
        <dbReference type="Proteomes" id="UP000265801"/>
    </source>
</evidence>
<dbReference type="Proteomes" id="UP000265801">
    <property type="component" value="Unassembled WGS sequence"/>
</dbReference>
<accession>A0A3A1QT91</accession>
<proteinExistence type="predicted"/>
<protein>
    <submittedName>
        <fullName evidence="1">Uncharacterized protein</fullName>
    </submittedName>
</protein>
<evidence type="ECO:0000313" key="1">
    <source>
        <dbReference type="EMBL" id="RIW29465.1"/>
    </source>
</evidence>
<sequence>MRERNHNERSELMKTYPYKAAQWDDQRHNDWISSACEINESQPAHSGRCWLTSGGTLKFACSRAMELDWPGERTAGTEQYYTGSFSR</sequence>
<keyword evidence="2" id="KW-1185">Reference proteome</keyword>
<gene>
    <name evidence="1" type="ORF">D3H55_18675</name>
</gene>
<organism evidence="1 2">
    <name type="scientific">Bacillus salacetis</name>
    <dbReference type="NCBI Taxonomy" id="2315464"/>
    <lineage>
        <taxon>Bacteria</taxon>
        <taxon>Bacillati</taxon>
        <taxon>Bacillota</taxon>
        <taxon>Bacilli</taxon>
        <taxon>Bacillales</taxon>
        <taxon>Bacillaceae</taxon>
        <taxon>Bacillus</taxon>
    </lineage>
</organism>
<name>A0A3A1QT91_9BACI</name>
<dbReference type="AlphaFoldDB" id="A0A3A1QT91"/>